<proteinExistence type="predicted"/>
<organism evidence="1 2">
    <name type="scientific">Halomonas phage phiHAP-1 (isolate -/Gulf of Mexico/-/2001)</name>
    <name type="common">Bacteriophage phiHAP-1</name>
    <dbReference type="NCBI Taxonomy" id="1283337"/>
    <lineage>
        <taxon>Viruses</taxon>
        <taxon>Duplodnaviria</taxon>
        <taxon>Heunggongvirae</taxon>
        <taxon>Uroviricota</taxon>
        <taxon>Caudoviricetes</taxon>
        <taxon>Hapunavirus</taxon>
        <taxon>Hapunavirus HAP1</taxon>
    </lineage>
</organism>
<dbReference type="Proteomes" id="UP000001179">
    <property type="component" value="Segment"/>
</dbReference>
<dbReference type="PIRSF" id="PIRSF020481">
    <property type="entry name" value="BAP"/>
    <property type="match status" value="1"/>
</dbReference>
<dbReference type="InterPro" id="IPR014507">
    <property type="entry name" value="Baseplate_assembly_J_pred"/>
</dbReference>
<dbReference type="EMBL" id="EU399241">
    <property type="protein sequence ID" value="ABY90379.1"/>
    <property type="molecule type" value="Genomic_DNA"/>
</dbReference>
<sequence length="330" mass="36165">MLIPGQNRLADPAIVEVPPFEQMLATFKAVTIAHVAESDPALSERIRATLESESELFTKLVEVATVMLQTERRHRNEQIKQMLAWWAEGSNLDAKVADLGLQRQTITEGDPNAFPPVPAVKEDDESLRMRHFLAPYSFSVAGPRLAYQFHAMTLSARPQISVATPEEGVVTVTYRLPTGTLAGKVKDAVGKRTAPGQVRVALLSREGDGTPSEALLDEARAHFARDDVAPATDDVTVTAADIVNWQCRAVIYINRGPDPSVVHQQAIKNVQRYANEQHRIEGFIERSALGTELHNAGAVRIELEMPAESLAAADFTAPYCTGIEIEVLQL</sequence>
<accession>B0ZSF9</accession>
<protein>
    <submittedName>
        <fullName evidence="1">Putative baseplate assembly protein J</fullName>
    </submittedName>
</protein>
<name>B0ZSF9_BPHA1</name>
<keyword evidence="2" id="KW-1185">Reference proteome</keyword>
<organismHost>
    <name type="scientific">Vreelandella aquamarina</name>
    <dbReference type="NCBI Taxonomy" id="77097"/>
</organismHost>
<reference evidence="1 2" key="1">
    <citation type="journal article" date="2008" name="J. Virol.">
        <title>The temperate marine phage PhiHAP-1 of Halomonas aquamarina possesses a linear plasmid-like prophage genome.</title>
        <authorList>
            <person name="Mobberley J.M."/>
            <person name="Authement R.N."/>
            <person name="Segall A.M."/>
            <person name="Paul J.H."/>
        </authorList>
    </citation>
    <scope>NUCLEOTIDE SEQUENCE</scope>
</reference>
<gene>
    <name evidence="1" type="ORF">HAPgp11</name>
</gene>
<evidence type="ECO:0000313" key="1">
    <source>
        <dbReference type="EMBL" id="ABY90379.1"/>
    </source>
</evidence>
<dbReference type="KEGG" id="vg:5912381"/>
<evidence type="ECO:0000313" key="2">
    <source>
        <dbReference type="Proteomes" id="UP000001179"/>
    </source>
</evidence>